<dbReference type="Gene3D" id="3.40.220.10">
    <property type="entry name" value="Leucine Aminopeptidase, subunit E, domain 1"/>
    <property type="match status" value="1"/>
</dbReference>
<gene>
    <name evidence="2" type="ORF">METZ01_LOCUS345814</name>
</gene>
<dbReference type="InterPro" id="IPR002589">
    <property type="entry name" value="Macro_dom"/>
</dbReference>
<dbReference type="SMART" id="SM00506">
    <property type="entry name" value="A1pp"/>
    <property type="match status" value="1"/>
</dbReference>
<dbReference type="InterPro" id="IPR043472">
    <property type="entry name" value="Macro_dom-like"/>
</dbReference>
<proteinExistence type="predicted"/>
<dbReference type="PANTHER" id="PTHR11106:SF27">
    <property type="entry name" value="MACRO DOMAIN-CONTAINING PROTEIN"/>
    <property type="match status" value="1"/>
</dbReference>
<dbReference type="CDD" id="cd02908">
    <property type="entry name" value="Macro_OAADPr_deacetylase"/>
    <property type="match status" value="1"/>
</dbReference>
<dbReference type="Pfam" id="PF01661">
    <property type="entry name" value="Macro"/>
    <property type="match status" value="1"/>
</dbReference>
<sequence length="183" mass="19630">MKLNWFDRSNGRRGKATVRAIHSDITTLDVDAIVNAANKSMRGGGGVDGAIHTAAGPGLLQEEIADHPDGCPTGEARTTSGHKLPAKWIIHTVGPRWHGGDRGEPELLASCYRESLQAAVVKGARSVAFPAISTKAFGYPPAEAASVAVNSVQEFLERDDHRIDEVILVAFNDETFGLYEDLL</sequence>
<reference evidence="2" key="1">
    <citation type="submission" date="2018-05" db="EMBL/GenBank/DDBJ databases">
        <authorList>
            <person name="Lanie J.A."/>
            <person name="Ng W.-L."/>
            <person name="Kazmierczak K.M."/>
            <person name="Andrzejewski T.M."/>
            <person name="Davidsen T.M."/>
            <person name="Wayne K.J."/>
            <person name="Tettelin H."/>
            <person name="Glass J.I."/>
            <person name="Rusch D."/>
            <person name="Podicherti R."/>
            <person name="Tsui H.-C.T."/>
            <person name="Winkler M.E."/>
        </authorList>
    </citation>
    <scope>NUCLEOTIDE SEQUENCE</scope>
</reference>
<evidence type="ECO:0000259" key="1">
    <source>
        <dbReference type="PROSITE" id="PS51154"/>
    </source>
</evidence>
<organism evidence="2">
    <name type="scientific">marine metagenome</name>
    <dbReference type="NCBI Taxonomy" id="408172"/>
    <lineage>
        <taxon>unclassified sequences</taxon>
        <taxon>metagenomes</taxon>
        <taxon>ecological metagenomes</taxon>
    </lineage>
</organism>
<feature type="domain" description="Macro" evidence="1">
    <location>
        <begin position="5"/>
        <end position="183"/>
    </location>
</feature>
<dbReference type="AlphaFoldDB" id="A0A382R6R8"/>
<dbReference type="EMBL" id="UINC01119264">
    <property type="protein sequence ID" value="SVC92960.1"/>
    <property type="molecule type" value="Genomic_DNA"/>
</dbReference>
<protein>
    <recommendedName>
        <fullName evidence="1">Macro domain-containing protein</fullName>
    </recommendedName>
</protein>
<dbReference type="PANTHER" id="PTHR11106">
    <property type="entry name" value="GANGLIOSIDE INDUCED DIFFERENTIATION ASSOCIATED PROTEIN 2-RELATED"/>
    <property type="match status" value="1"/>
</dbReference>
<dbReference type="NCBIfam" id="NF001664">
    <property type="entry name" value="PRK00431.1-6"/>
    <property type="match status" value="1"/>
</dbReference>
<name>A0A382R6R8_9ZZZZ</name>
<dbReference type="SUPFAM" id="SSF52949">
    <property type="entry name" value="Macro domain-like"/>
    <property type="match status" value="1"/>
</dbReference>
<evidence type="ECO:0000313" key="2">
    <source>
        <dbReference type="EMBL" id="SVC92960.1"/>
    </source>
</evidence>
<dbReference type="PROSITE" id="PS51154">
    <property type="entry name" value="MACRO"/>
    <property type="match status" value="1"/>
</dbReference>
<accession>A0A382R6R8</accession>